<comment type="cofactor">
    <cofactor evidence="2">
        <name>Mg(2+)</name>
        <dbReference type="ChEBI" id="CHEBI:18420"/>
    </cofactor>
    <text evidence="2">Binds 2 magnesium ions per subunit.</text>
</comment>
<evidence type="ECO:0000256" key="2">
    <source>
        <dbReference type="HAMAP-Rule" id="MF_01139"/>
    </source>
</evidence>
<dbReference type="HAMAP" id="MF_01139">
    <property type="entry name" value="ISPT"/>
    <property type="match status" value="1"/>
</dbReference>
<organism evidence="3 4">
    <name type="scientific">Bacteriovorax antarcticus</name>
    <dbReference type="NCBI Taxonomy" id="3088717"/>
    <lineage>
        <taxon>Bacteria</taxon>
        <taxon>Pseudomonadati</taxon>
        <taxon>Bdellovibrionota</taxon>
        <taxon>Bacteriovoracia</taxon>
        <taxon>Bacteriovoracales</taxon>
        <taxon>Bacteriovoracaceae</taxon>
        <taxon>Bacteriovorax</taxon>
    </lineage>
</organism>
<gene>
    <name evidence="3" type="primary">uppS</name>
    <name evidence="3" type="ORF">SHI21_10005</name>
</gene>
<dbReference type="PANTHER" id="PTHR10291:SF0">
    <property type="entry name" value="DEHYDRODOLICHYL DIPHOSPHATE SYNTHASE 2"/>
    <property type="match status" value="1"/>
</dbReference>
<evidence type="ECO:0000256" key="1">
    <source>
        <dbReference type="ARBA" id="ARBA00022679"/>
    </source>
</evidence>
<feature type="binding site" evidence="2">
    <location>
        <begin position="61"/>
        <end position="63"/>
    </location>
    <ligand>
        <name>substrate</name>
    </ligand>
</feature>
<keyword evidence="1 2" id="KW-0808">Transferase</keyword>
<evidence type="ECO:0000313" key="3">
    <source>
        <dbReference type="EMBL" id="MEA9356539.1"/>
    </source>
</evidence>
<dbReference type="CDD" id="cd00475">
    <property type="entry name" value="Cis_IPPS"/>
    <property type="match status" value="1"/>
</dbReference>
<protein>
    <recommendedName>
        <fullName evidence="2">Isoprenyl transferase</fullName>
        <ecNumber evidence="2">2.5.1.-</ecNumber>
    </recommendedName>
</protein>
<feature type="binding site" evidence="2">
    <location>
        <begin position="17"/>
        <end position="20"/>
    </location>
    <ligand>
        <name>substrate</name>
    </ligand>
</feature>
<dbReference type="RefSeq" id="WP_323576293.1">
    <property type="nucleotide sequence ID" value="NZ_JAYGJQ010000002.1"/>
</dbReference>
<proteinExistence type="inferred from homology"/>
<keyword evidence="4" id="KW-1185">Reference proteome</keyword>
<keyword evidence="2" id="KW-0479">Metal-binding</keyword>
<dbReference type="Gene3D" id="3.40.1180.10">
    <property type="entry name" value="Decaprenyl diphosphate synthase-like"/>
    <property type="match status" value="1"/>
</dbReference>
<dbReference type="Proteomes" id="UP001302274">
    <property type="component" value="Unassembled WGS sequence"/>
</dbReference>
<reference evidence="3 4" key="1">
    <citation type="submission" date="2023-11" db="EMBL/GenBank/DDBJ databases">
        <title>A Novel Polar Bacteriovorax (B. antarcticus) Isolated from the Biocrust in Antarctica.</title>
        <authorList>
            <person name="Mun W."/>
            <person name="Choi S.Y."/>
            <person name="Mitchell R.J."/>
        </authorList>
    </citation>
    <scope>NUCLEOTIDE SEQUENCE [LARGE SCALE GENOMIC DNA]</scope>
    <source>
        <strain evidence="3 4">PP10</strain>
    </source>
</reference>
<comment type="similarity">
    <text evidence="2">Belongs to the UPP synthase family.</text>
</comment>
<comment type="function">
    <text evidence="2">Catalyzes the condensation of isopentenyl diphosphate (IPP) with allylic pyrophosphates generating different type of terpenoids.</text>
</comment>
<dbReference type="NCBIfam" id="TIGR00055">
    <property type="entry name" value="uppS"/>
    <property type="match status" value="1"/>
</dbReference>
<feature type="binding site" evidence="2">
    <location>
        <position position="33"/>
    </location>
    <ligand>
        <name>substrate</name>
    </ligand>
</feature>
<feature type="binding site" evidence="2">
    <location>
        <position position="29"/>
    </location>
    <ligand>
        <name>substrate</name>
    </ligand>
</feature>
<evidence type="ECO:0000313" key="4">
    <source>
        <dbReference type="Proteomes" id="UP001302274"/>
    </source>
</evidence>
<dbReference type="PROSITE" id="PS01066">
    <property type="entry name" value="UPP_SYNTHASE"/>
    <property type="match status" value="1"/>
</dbReference>
<feature type="binding site" evidence="2">
    <location>
        <position position="198"/>
    </location>
    <ligand>
        <name>Mg(2+)</name>
        <dbReference type="ChEBI" id="CHEBI:18420"/>
    </ligand>
</feature>
<feature type="binding site" evidence="2">
    <location>
        <position position="179"/>
    </location>
    <ligand>
        <name>substrate</name>
    </ligand>
</feature>
<sequence length="253" mass="29020">MEPLSHNIKHVAVIMDGNGRWAKQRSHPRVWGHVRGSAVVSHIVQEADDLGIEALTMYAFSSENWSRPQTEVLVLFNLLYKFLKKERARILKNNIRFKIMGDISNLPEQTKKLIGQLESETAHHTGLKLTFAFGYGARAEIAYAVNRFMKANPGKDITEDALNEYLMIPDLGDVDLLIRTGGDHRVSNFMLWQIAYAEMFFTETKWPDFTITEFRYIIEQVAKRERRFGAVAPATSLQDNIIVARENQRILRG</sequence>
<feature type="active site" evidence="2">
    <location>
        <position position="16"/>
    </location>
</feature>
<dbReference type="InterPro" id="IPR036424">
    <property type="entry name" value="UPP_synth-like_sf"/>
</dbReference>
<comment type="caution">
    <text evidence="3">The sequence shown here is derived from an EMBL/GenBank/DDBJ whole genome shotgun (WGS) entry which is preliminary data.</text>
</comment>
<feature type="binding site" evidence="2">
    <location>
        <begin position="185"/>
        <end position="187"/>
    </location>
    <ligand>
        <name>substrate</name>
    </ligand>
</feature>
<feature type="binding site" evidence="2">
    <location>
        <position position="16"/>
    </location>
    <ligand>
        <name>Mg(2+)</name>
        <dbReference type="ChEBI" id="CHEBI:18420"/>
    </ligand>
</feature>
<dbReference type="GO" id="GO:0016740">
    <property type="term" value="F:transferase activity"/>
    <property type="evidence" value="ECO:0007669"/>
    <property type="project" value="UniProtKB-KW"/>
</dbReference>
<dbReference type="InterPro" id="IPR018520">
    <property type="entry name" value="UPP_synth-like_CS"/>
</dbReference>
<feature type="binding site" evidence="2">
    <location>
        <position position="65"/>
    </location>
    <ligand>
        <name>substrate</name>
    </ligand>
</feature>
<dbReference type="SUPFAM" id="SSF64005">
    <property type="entry name" value="Undecaprenyl diphosphate synthase"/>
    <property type="match status" value="1"/>
</dbReference>
<dbReference type="EMBL" id="JAYGJQ010000002">
    <property type="protein sequence ID" value="MEA9356539.1"/>
    <property type="molecule type" value="Genomic_DNA"/>
</dbReference>
<dbReference type="EC" id="2.5.1.-" evidence="2"/>
<dbReference type="PANTHER" id="PTHR10291">
    <property type="entry name" value="DEHYDRODOLICHYL DIPHOSPHATE SYNTHASE FAMILY MEMBER"/>
    <property type="match status" value="1"/>
</dbReference>
<dbReference type="InterPro" id="IPR001441">
    <property type="entry name" value="UPP_synth-like"/>
</dbReference>
<feature type="active site" description="Proton acceptor" evidence="2">
    <location>
        <position position="64"/>
    </location>
</feature>
<dbReference type="Pfam" id="PF01255">
    <property type="entry name" value="Prenyltransf"/>
    <property type="match status" value="1"/>
</dbReference>
<comment type="subunit">
    <text evidence="2">Homodimer.</text>
</comment>
<keyword evidence="2" id="KW-0460">Magnesium</keyword>
<accession>A0ABU5VU27</accession>
<feature type="binding site" evidence="2">
    <location>
        <position position="21"/>
    </location>
    <ligand>
        <name>substrate</name>
    </ligand>
</feature>
<name>A0ABU5VU27_9BACT</name>
<feature type="binding site" evidence="2">
    <location>
        <position position="67"/>
    </location>
    <ligand>
        <name>substrate</name>
    </ligand>
</feature>